<name>A0A286UE21_9AGAM</name>
<organism evidence="2 3">
    <name type="scientific">Pyrrhoderma noxium</name>
    <dbReference type="NCBI Taxonomy" id="2282107"/>
    <lineage>
        <taxon>Eukaryota</taxon>
        <taxon>Fungi</taxon>
        <taxon>Dikarya</taxon>
        <taxon>Basidiomycota</taxon>
        <taxon>Agaricomycotina</taxon>
        <taxon>Agaricomycetes</taxon>
        <taxon>Hymenochaetales</taxon>
        <taxon>Hymenochaetaceae</taxon>
        <taxon>Pyrrhoderma</taxon>
    </lineage>
</organism>
<dbReference type="InterPro" id="IPR011009">
    <property type="entry name" value="Kinase-like_dom_sf"/>
</dbReference>
<feature type="domain" description="Fungal-type protein kinase" evidence="1">
    <location>
        <begin position="67"/>
        <end position="223"/>
    </location>
</feature>
<dbReference type="STRING" id="2282107.A0A286UE21"/>
<dbReference type="EMBL" id="NBII01000006">
    <property type="protein sequence ID" value="PAV17872.1"/>
    <property type="molecule type" value="Genomic_DNA"/>
</dbReference>
<dbReference type="SUPFAM" id="SSF56112">
    <property type="entry name" value="Protein kinase-like (PK-like)"/>
    <property type="match status" value="1"/>
</dbReference>
<proteinExistence type="predicted"/>
<dbReference type="InParanoid" id="A0A286UE21"/>
<reference evidence="2 3" key="1">
    <citation type="journal article" date="2017" name="Mol. Ecol.">
        <title>Comparative and population genomic landscape of Phellinus noxius: A hypervariable fungus causing root rot in trees.</title>
        <authorList>
            <person name="Chung C.L."/>
            <person name="Lee T.J."/>
            <person name="Akiba M."/>
            <person name="Lee H.H."/>
            <person name="Kuo T.H."/>
            <person name="Liu D."/>
            <person name="Ke H.M."/>
            <person name="Yokoi T."/>
            <person name="Roa M.B."/>
            <person name="Lu M.J."/>
            <person name="Chang Y.Y."/>
            <person name="Ann P.J."/>
            <person name="Tsai J.N."/>
            <person name="Chen C.Y."/>
            <person name="Tzean S.S."/>
            <person name="Ota Y."/>
            <person name="Hattori T."/>
            <person name="Sahashi N."/>
            <person name="Liou R.F."/>
            <person name="Kikuchi T."/>
            <person name="Tsai I.J."/>
        </authorList>
    </citation>
    <scope>NUCLEOTIDE SEQUENCE [LARGE SCALE GENOMIC DNA]</scope>
    <source>
        <strain evidence="2 3">FFPRI411160</strain>
    </source>
</reference>
<comment type="caution">
    <text evidence="2">The sequence shown here is derived from an EMBL/GenBank/DDBJ whole genome shotgun (WGS) entry which is preliminary data.</text>
</comment>
<sequence length="350" mass="40857">MKVLTKELKDGKIVISSPLVSNIMLHGIGPKSEHIIKWNHSIGNQISESDMIRIARRVLRKADKSRKLERFLPKVLYTKDIDRRIMRFRVMLGSEYEEKRVLRFIIIEKLEPLYSIDDLGDFKSAVVDIFLGIHYLAISKERIKHRDITISSLMLRRTSRGKVQGVLSDWDSACNKEIEGEYNRDEIHVGTRAFISRELHIKKPLIHYERYDYESLLYSIYWIGVFYSEGKSRPGTEISEVYEDWKKWNSYEDDIITSKKGSFLYLGGKDGFLSSFFLPLDECWIDPIRDLFCDGYRAQIKYEKRKLNIGSLENRAEGKEASSSSPQTVFNDETLGGHVTFEKIYNILCR</sequence>
<dbReference type="Pfam" id="PF17667">
    <property type="entry name" value="Pkinase_fungal"/>
    <property type="match status" value="1"/>
</dbReference>
<evidence type="ECO:0000313" key="3">
    <source>
        <dbReference type="Proteomes" id="UP000217199"/>
    </source>
</evidence>
<protein>
    <submittedName>
        <fullName evidence="2">Other 1 kinase</fullName>
    </submittedName>
</protein>
<dbReference type="Gene3D" id="1.10.510.10">
    <property type="entry name" value="Transferase(Phosphotransferase) domain 1"/>
    <property type="match status" value="1"/>
</dbReference>
<keyword evidence="3" id="KW-1185">Reference proteome</keyword>
<keyword evidence="2" id="KW-0808">Transferase</keyword>
<evidence type="ECO:0000259" key="1">
    <source>
        <dbReference type="Pfam" id="PF17667"/>
    </source>
</evidence>
<dbReference type="AlphaFoldDB" id="A0A286UE21"/>
<dbReference type="Proteomes" id="UP000217199">
    <property type="component" value="Unassembled WGS sequence"/>
</dbReference>
<keyword evidence="2" id="KW-0418">Kinase</keyword>
<dbReference type="OrthoDB" id="5569250at2759"/>
<accession>A0A286UE21</accession>
<dbReference type="GO" id="GO:0016301">
    <property type="term" value="F:kinase activity"/>
    <property type="evidence" value="ECO:0007669"/>
    <property type="project" value="UniProtKB-KW"/>
</dbReference>
<evidence type="ECO:0000313" key="2">
    <source>
        <dbReference type="EMBL" id="PAV17872.1"/>
    </source>
</evidence>
<dbReference type="InterPro" id="IPR040976">
    <property type="entry name" value="Pkinase_fungal"/>
</dbReference>
<gene>
    <name evidence="2" type="ORF">PNOK_0635800</name>
</gene>